<evidence type="ECO:0000313" key="4">
    <source>
        <dbReference type="Proteomes" id="UP000002432"/>
    </source>
</evidence>
<keyword evidence="2" id="KW-0472">Membrane</keyword>
<protein>
    <submittedName>
        <fullName evidence="3">Uncharacterized protein</fullName>
    </submittedName>
</protein>
<organism evidence="3 4">
    <name type="scientific">Koribacter versatilis (strain Ellin345)</name>
    <dbReference type="NCBI Taxonomy" id="204669"/>
    <lineage>
        <taxon>Bacteria</taxon>
        <taxon>Pseudomonadati</taxon>
        <taxon>Acidobacteriota</taxon>
        <taxon>Terriglobia</taxon>
        <taxon>Terriglobales</taxon>
        <taxon>Candidatus Korobacteraceae</taxon>
        <taxon>Candidatus Korobacter</taxon>
    </lineage>
</organism>
<accession>Q1IHW8</accession>
<proteinExistence type="predicted"/>
<keyword evidence="2" id="KW-1133">Transmembrane helix</keyword>
<keyword evidence="4" id="KW-1185">Reference proteome</keyword>
<dbReference type="HOGENOM" id="CLU_1728966_0_0_0"/>
<evidence type="ECO:0000313" key="3">
    <source>
        <dbReference type="EMBL" id="ABF43532.1"/>
    </source>
</evidence>
<dbReference type="Proteomes" id="UP000002432">
    <property type="component" value="Chromosome"/>
</dbReference>
<dbReference type="AlphaFoldDB" id="Q1IHW8"/>
<keyword evidence="2" id="KW-0812">Transmembrane</keyword>
<evidence type="ECO:0000256" key="2">
    <source>
        <dbReference type="SAM" id="Phobius"/>
    </source>
</evidence>
<dbReference type="EMBL" id="CP000360">
    <property type="protein sequence ID" value="ABF43532.1"/>
    <property type="molecule type" value="Genomic_DNA"/>
</dbReference>
<dbReference type="STRING" id="204669.Acid345_4532"/>
<feature type="transmembrane region" description="Helical" evidence="2">
    <location>
        <begin position="131"/>
        <end position="149"/>
    </location>
</feature>
<dbReference type="KEGG" id="aba:Acid345_4532"/>
<feature type="region of interest" description="Disordered" evidence="1">
    <location>
        <begin position="101"/>
        <end position="120"/>
    </location>
</feature>
<sequence length="151" mass="16569">MAELGRTTTLPPPEIPLMDSRTTNLKLKYRIEERPGVGWAAISDDPGMETIEAASKVELFEKLREKTAALIGSQLPTSLDGLDAEQQDGRADRNVVVSIDSKRRSGVETDPQYIAGNDPTPLASQGTGSNIWKILFFLLLALVIGWVLLHR</sequence>
<dbReference type="EnsemblBacteria" id="ABF43532">
    <property type="protein sequence ID" value="ABF43532"/>
    <property type="gene ID" value="Acid345_4532"/>
</dbReference>
<gene>
    <name evidence="3" type="ordered locus">Acid345_4532</name>
</gene>
<name>Q1IHW8_KORVE</name>
<evidence type="ECO:0000256" key="1">
    <source>
        <dbReference type="SAM" id="MobiDB-lite"/>
    </source>
</evidence>
<reference evidence="3 4" key="1">
    <citation type="journal article" date="2009" name="Appl. Environ. Microbiol.">
        <title>Three genomes from the phylum Acidobacteria provide insight into the lifestyles of these microorganisms in soils.</title>
        <authorList>
            <person name="Ward N.L."/>
            <person name="Challacombe J.F."/>
            <person name="Janssen P.H."/>
            <person name="Henrissat B."/>
            <person name="Coutinho P.M."/>
            <person name="Wu M."/>
            <person name="Xie G."/>
            <person name="Haft D.H."/>
            <person name="Sait M."/>
            <person name="Badger J."/>
            <person name="Barabote R.D."/>
            <person name="Bradley B."/>
            <person name="Brettin T.S."/>
            <person name="Brinkac L.M."/>
            <person name="Bruce D."/>
            <person name="Creasy T."/>
            <person name="Daugherty S.C."/>
            <person name="Davidsen T.M."/>
            <person name="DeBoy R.T."/>
            <person name="Detter J.C."/>
            <person name="Dodson R.J."/>
            <person name="Durkin A.S."/>
            <person name="Ganapathy A."/>
            <person name="Gwinn-Giglio M."/>
            <person name="Han C.S."/>
            <person name="Khouri H."/>
            <person name="Kiss H."/>
            <person name="Kothari S.P."/>
            <person name="Madupu R."/>
            <person name="Nelson K.E."/>
            <person name="Nelson W.C."/>
            <person name="Paulsen I."/>
            <person name="Penn K."/>
            <person name="Ren Q."/>
            <person name="Rosovitz M.J."/>
            <person name="Selengut J.D."/>
            <person name="Shrivastava S."/>
            <person name="Sullivan S.A."/>
            <person name="Tapia R."/>
            <person name="Thompson L.S."/>
            <person name="Watkins K.L."/>
            <person name="Yang Q."/>
            <person name="Yu C."/>
            <person name="Zafar N."/>
            <person name="Zhou L."/>
            <person name="Kuske C.R."/>
        </authorList>
    </citation>
    <scope>NUCLEOTIDE SEQUENCE [LARGE SCALE GENOMIC DNA]</scope>
    <source>
        <strain evidence="3 4">Ellin345</strain>
    </source>
</reference>